<evidence type="ECO:0000313" key="1">
    <source>
        <dbReference type="EMBL" id="KIF80771.1"/>
    </source>
</evidence>
<evidence type="ECO:0000313" key="4">
    <source>
        <dbReference type="Proteomes" id="UP000031572"/>
    </source>
</evidence>
<proteinExistence type="predicted"/>
<dbReference type="OrthoDB" id="9153630at2"/>
<evidence type="ECO:0000313" key="2">
    <source>
        <dbReference type="EMBL" id="KIF80808.1"/>
    </source>
</evidence>
<dbReference type="AlphaFoldDB" id="A0A0C1Y157"/>
<dbReference type="RefSeq" id="WP_040038621.1">
    <property type="nucleotide sequence ID" value="NZ_JWJG01000010.1"/>
</dbReference>
<protein>
    <submittedName>
        <fullName evidence="2">Uncharacterized protein</fullName>
    </submittedName>
</protein>
<evidence type="ECO:0000313" key="3">
    <source>
        <dbReference type="EMBL" id="KIF84033.1"/>
    </source>
</evidence>
<dbReference type="EMBL" id="JWJG01000028">
    <property type="protein sequence ID" value="KIF80808.1"/>
    <property type="molecule type" value="Genomic_DNA"/>
</dbReference>
<sequence>MDINAYLAKQYSPQPCWELVADVYVTELDAIAVDYKTVNRSIREMASAFRIAIHKSAHGFSKIDEPVDYCIVLLGKSDKIGIHHCGVYYQGKVLHAMPDATMYEELSAIRDRFEVVEFWAK</sequence>
<dbReference type="Proteomes" id="UP000031572">
    <property type="component" value="Unassembled WGS sequence"/>
</dbReference>
<dbReference type="EMBL" id="JWJG01000028">
    <property type="protein sequence ID" value="KIF80771.1"/>
    <property type="molecule type" value="Genomic_DNA"/>
</dbReference>
<reference evidence="2 4" key="1">
    <citation type="submission" date="2014-12" db="EMBL/GenBank/DDBJ databases">
        <title>Denitrispirillum autotrophicum gen. nov., sp. nov., Denitrifying, Facultatively Autotrophic Bacteria Isolated from Rice Paddy Soil.</title>
        <authorList>
            <person name="Ishii S."/>
            <person name="Ashida N."/>
            <person name="Ohno H."/>
            <person name="Otsuka S."/>
            <person name="Yokota A."/>
            <person name="Senoo K."/>
        </authorList>
    </citation>
    <scope>NUCLEOTIDE SEQUENCE [LARGE SCALE GENOMIC DNA]</scope>
    <source>
        <strain evidence="2 4">TSA66</strain>
    </source>
</reference>
<gene>
    <name evidence="3" type="ORF">TSA66_00905</name>
    <name evidence="1" type="ORF">TSA66_07970</name>
    <name evidence="2" type="ORF">TSA66_08215</name>
</gene>
<comment type="caution">
    <text evidence="2">The sequence shown here is derived from an EMBL/GenBank/DDBJ whole genome shotgun (WGS) entry which is preliminary data.</text>
</comment>
<accession>A0A0C1Y157</accession>
<organism evidence="2 4">
    <name type="scientific">Noviherbaspirillum autotrophicum</name>
    <dbReference type="NCBI Taxonomy" id="709839"/>
    <lineage>
        <taxon>Bacteria</taxon>
        <taxon>Pseudomonadati</taxon>
        <taxon>Pseudomonadota</taxon>
        <taxon>Betaproteobacteria</taxon>
        <taxon>Burkholderiales</taxon>
        <taxon>Oxalobacteraceae</taxon>
        <taxon>Noviherbaspirillum</taxon>
    </lineage>
</organism>
<dbReference type="STRING" id="709839.TSA66_00905"/>
<dbReference type="EMBL" id="JWJG01000010">
    <property type="protein sequence ID" value="KIF84033.1"/>
    <property type="molecule type" value="Genomic_DNA"/>
</dbReference>
<name>A0A0C1Y157_9BURK</name>
<keyword evidence="4" id="KW-1185">Reference proteome</keyword>